<evidence type="ECO:0000313" key="2">
    <source>
        <dbReference type="Proteomes" id="UP000749471"/>
    </source>
</evidence>
<organism evidence="1 2">
    <name type="scientific">Tissierella simiarum</name>
    <dbReference type="NCBI Taxonomy" id="2841534"/>
    <lineage>
        <taxon>Bacteria</taxon>
        <taxon>Bacillati</taxon>
        <taxon>Bacillota</taxon>
        <taxon>Tissierellia</taxon>
        <taxon>Tissierellales</taxon>
        <taxon>Tissierellaceae</taxon>
        <taxon>Tissierella</taxon>
    </lineage>
</organism>
<dbReference type="EMBL" id="JAHLPM010000009">
    <property type="protein sequence ID" value="MBU5438754.1"/>
    <property type="molecule type" value="Genomic_DNA"/>
</dbReference>
<proteinExistence type="predicted"/>
<protein>
    <submittedName>
        <fullName evidence="1">Alpha/beta hydrolase</fullName>
    </submittedName>
</protein>
<reference evidence="1 2" key="1">
    <citation type="submission" date="2021-06" db="EMBL/GenBank/DDBJ databases">
        <authorList>
            <person name="Sun Q."/>
            <person name="Li D."/>
        </authorList>
    </citation>
    <scope>NUCLEOTIDE SEQUENCE [LARGE SCALE GENOMIC DNA]</scope>
    <source>
        <strain evidence="1 2">MSJ-40</strain>
    </source>
</reference>
<dbReference type="GO" id="GO:0016787">
    <property type="term" value="F:hydrolase activity"/>
    <property type="evidence" value="ECO:0007669"/>
    <property type="project" value="UniProtKB-KW"/>
</dbReference>
<dbReference type="Proteomes" id="UP000749471">
    <property type="component" value="Unassembled WGS sequence"/>
</dbReference>
<accession>A0ABS6E7M4</accession>
<keyword evidence="1" id="KW-0378">Hydrolase</keyword>
<comment type="caution">
    <text evidence="1">The sequence shown here is derived from an EMBL/GenBank/DDBJ whole genome shotgun (WGS) entry which is preliminary data.</text>
</comment>
<keyword evidence="2" id="KW-1185">Reference proteome</keyword>
<dbReference type="RefSeq" id="WP_216520081.1">
    <property type="nucleotide sequence ID" value="NZ_JAHLPM010000009.1"/>
</dbReference>
<sequence>MKLQEPLMSYLGETFDLTNLAYEYEVPVHFIFGDSDWITPFMMEESFLENLKAPKKSFVLIENSGHYPMFDNPEEFCRVILNILK</sequence>
<name>A0ABS6E7M4_9FIRM</name>
<evidence type="ECO:0000313" key="1">
    <source>
        <dbReference type="EMBL" id="MBU5438754.1"/>
    </source>
</evidence>
<gene>
    <name evidence="1" type="ORF">KQI42_12070</name>
</gene>